<feature type="transmembrane region" description="Helical" evidence="6">
    <location>
        <begin position="152"/>
        <end position="170"/>
    </location>
</feature>
<evidence type="ECO:0000256" key="1">
    <source>
        <dbReference type="ARBA" id="ARBA00004141"/>
    </source>
</evidence>
<feature type="transmembrane region" description="Helical" evidence="6">
    <location>
        <begin position="112"/>
        <end position="131"/>
    </location>
</feature>
<comment type="caution">
    <text evidence="7">The sequence shown here is derived from an EMBL/GenBank/DDBJ whole genome shotgun (WGS) entry which is preliminary data.</text>
</comment>
<feature type="compositionally biased region" description="Basic and acidic residues" evidence="5">
    <location>
        <begin position="459"/>
        <end position="468"/>
    </location>
</feature>
<keyword evidence="4 6" id="KW-0472">Membrane</keyword>
<feature type="transmembrane region" description="Helical" evidence="6">
    <location>
        <begin position="82"/>
        <end position="100"/>
    </location>
</feature>
<dbReference type="InterPro" id="IPR036259">
    <property type="entry name" value="MFS_trans_sf"/>
</dbReference>
<dbReference type="PANTHER" id="PTHR23294:SF19">
    <property type="entry name" value="DUF895 DOMAIN MEMBRANE PROTEIN-RELATED"/>
    <property type="match status" value="1"/>
</dbReference>
<dbReference type="GO" id="GO:0016020">
    <property type="term" value="C:membrane"/>
    <property type="evidence" value="ECO:0007669"/>
    <property type="project" value="UniProtKB-SubCell"/>
</dbReference>
<reference evidence="7 8" key="1">
    <citation type="submission" date="2016-07" db="EMBL/GenBank/DDBJ databases">
        <title>Pervasive Adenine N6-methylation of Active Genes in Fungi.</title>
        <authorList>
            <consortium name="DOE Joint Genome Institute"/>
            <person name="Mondo S.J."/>
            <person name="Dannebaum R.O."/>
            <person name="Kuo R.C."/>
            <person name="Labutti K."/>
            <person name="Haridas S."/>
            <person name="Kuo A."/>
            <person name="Salamov A."/>
            <person name="Ahrendt S.R."/>
            <person name="Lipzen A."/>
            <person name="Sullivan W."/>
            <person name="Andreopoulos W.B."/>
            <person name="Clum A."/>
            <person name="Lindquist E."/>
            <person name="Daum C."/>
            <person name="Ramamoorthy G.K."/>
            <person name="Gryganskyi A."/>
            <person name="Culley D."/>
            <person name="Magnuson J.K."/>
            <person name="James T.Y."/>
            <person name="O'Malley M.A."/>
            <person name="Stajich J.E."/>
            <person name="Spatafora J.W."/>
            <person name="Visel A."/>
            <person name="Grigoriev I.V."/>
        </authorList>
    </citation>
    <scope>NUCLEOTIDE SEQUENCE [LARGE SCALE GENOMIC DNA]</scope>
    <source>
        <strain evidence="7 8">62-1032</strain>
    </source>
</reference>
<name>A0A1Y2G5J3_9BASI</name>
<feature type="transmembrane region" description="Helical" evidence="6">
    <location>
        <begin position="407"/>
        <end position="429"/>
    </location>
</feature>
<keyword evidence="3 6" id="KW-1133">Transmembrane helix</keyword>
<feature type="transmembrane region" description="Helical" evidence="6">
    <location>
        <begin position="271"/>
        <end position="292"/>
    </location>
</feature>
<proteinExistence type="predicted"/>
<dbReference type="Gene3D" id="1.20.1250.20">
    <property type="entry name" value="MFS general substrate transporter like domains"/>
    <property type="match status" value="1"/>
</dbReference>
<dbReference type="InterPro" id="IPR010291">
    <property type="entry name" value="Ion_channel_UNC-93"/>
</dbReference>
<dbReference type="EMBL" id="MCGR01000001">
    <property type="protein sequence ID" value="ORY92770.1"/>
    <property type="molecule type" value="Genomic_DNA"/>
</dbReference>
<evidence type="ECO:0000256" key="2">
    <source>
        <dbReference type="ARBA" id="ARBA00022692"/>
    </source>
</evidence>
<keyword evidence="8" id="KW-1185">Reference proteome</keyword>
<feature type="region of interest" description="Disordered" evidence="5">
    <location>
        <begin position="443"/>
        <end position="468"/>
    </location>
</feature>
<comment type="subcellular location">
    <subcellularLocation>
        <location evidence="1">Membrane</location>
        <topology evidence="1">Multi-pass membrane protein</topology>
    </subcellularLocation>
</comment>
<evidence type="ECO:0000313" key="7">
    <source>
        <dbReference type="EMBL" id="ORY92770.1"/>
    </source>
</evidence>
<evidence type="ECO:0000256" key="6">
    <source>
        <dbReference type="SAM" id="Phobius"/>
    </source>
</evidence>
<organism evidence="7 8">
    <name type="scientific">Leucosporidium creatinivorum</name>
    <dbReference type="NCBI Taxonomy" id="106004"/>
    <lineage>
        <taxon>Eukaryota</taxon>
        <taxon>Fungi</taxon>
        <taxon>Dikarya</taxon>
        <taxon>Basidiomycota</taxon>
        <taxon>Pucciniomycotina</taxon>
        <taxon>Microbotryomycetes</taxon>
        <taxon>Leucosporidiales</taxon>
        <taxon>Leucosporidium</taxon>
    </lineage>
</organism>
<dbReference type="AlphaFoldDB" id="A0A1Y2G5J3"/>
<feature type="transmembrane region" description="Helical" evidence="6">
    <location>
        <begin position="304"/>
        <end position="323"/>
    </location>
</feature>
<evidence type="ECO:0000313" key="8">
    <source>
        <dbReference type="Proteomes" id="UP000193467"/>
    </source>
</evidence>
<dbReference type="InParanoid" id="A0A1Y2G5J3"/>
<dbReference type="OrthoDB" id="196103at2759"/>
<accession>A0A1Y2G5J3</accession>
<evidence type="ECO:0000256" key="4">
    <source>
        <dbReference type="ARBA" id="ARBA00023136"/>
    </source>
</evidence>
<sequence>MSSTAPDVAYAAPRKPRFFRSVLWNALVVGIGAFLAPGLYNAMSSTGAGGAQTPYLVQAGNSILSALLFLTCFLAPMVSNRIGVKWTFVVGTTGYVVYSASLYQNNRYGTEWFIYLGSALCGLSAGLFWCAEGSIMIAYPEPHTRGRYLSMWLAFRNSGSLLGGSINLAFNATGKTTGKLNYKTFIVFVALQATAPFAAMLLTPPEKVEREDGKKVNMGPKISTWDEIKASSRLLITKRSLLMLPLFWYATFPLSYAGNYLTLYFSTRSRALASLVAAIVQIIGNVIFGCFLDWQRISVNARGRYAYIFMMALAGGTWVYAAVVQTEFSSAAVPPALDWDDKGWARAWVLYILIQLNFSIIYNHAFWTVGGLAKHPSEIIRFTSIVRGVEAAGGAVAAGIASRKISLVIPMGVNFGLWAVAVIPAYFIIAQMGLDENGKLTEEQNGVRGDVSPADSASAEEKRRSIEA</sequence>
<feature type="transmembrane region" description="Helical" evidence="6">
    <location>
        <begin position="343"/>
        <end position="367"/>
    </location>
</feature>
<feature type="transmembrane region" description="Helical" evidence="6">
    <location>
        <begin position="22"/>
        <end position="43"/>
    </location>
</feature>
<feature type="transmembrane region" description="Helical" evidence="6">
    <location>
        <begin position="241"/>
        <end position="265"/>
    </location>
</feature>
<protein>
    <submittedName>
        <fullName evidence="7">Major facilitator superfamily domain-containing protein</fullName>
    </submittedName>
</protein>
<evidence type="ECO:0000256" key="5">
    <source>
        <dbReference type="SAM" id="MobiDB-lite"/>
    </source>
</evidence>
<dbReference type="InterPro" id="IPR051617">
    <property type="entry name" value="UNC-93-like_regulator"/>
</dbReference>
<dbReference type="Pfam" id="PF05978">
    <property type="entry name" value="UNC-93"/>
    <property type="match status" value="1"/>
</dbReference>
<feature type="transmembrane region" description="Helical" evidence="6">
    <location>
        <begin position="182"/>
        <end position="202"/>
    </location>
</feature>
<gene>
    <name evidence="7" type="ORF">BCR35DRAFT_349093</name>
</gene>
<feature type="transmembrane region" description="Helical" evidence="6">
    <location>
        <begin position="55"/>
        <end position="75"/>
    </location>
</feature>
<dbReference type="PANTHER" id="PTHR23294">
    <property type="entry name" value="ET TRANSLATION PRODUCT-RELATED"/>
    <property type="match status" value="1"/>
</dbReference>
<keyword evidence="2 6" id="KW-0812">Transmembrane</keyword>
<evidence type="ECO:0000256" key="3">
    <source>
        <dbReference type="ARBA" id="ARBA00022989"/>
    </source>
</evidence>
<dbReference type="SUPFAM" id="SSF103473">
    <property type="entry name" value="MFS general substrate transporter"/>
    <property type="match status" value="1"/>
</dbReference>
<dbReference type="Proteomes" id="UP000193467">
    <property type="component" value="Unassembled WGS sequence"/>
</dbReference>